<dbReference type="FunFam" id="3.40.50.12780:FF:000003">
    <property type="entry name" value="Long-chain-fatty-acid--CoA ligase FadD"/>
    <property type="match status" value="1"/>
</dbReference>
<dbReference type="Pfam" id="PF00501">
    <property type="entry name" value="AMP-binding"/>
    <property type="match status" value="1"/>
</dbReference>
<evidence type="ECO:0000313" key="5">
    <source>
        <dbReference type="Proteomes" id="UP001141806"/>
    </source>
</evidence>
<evidence type="ECO:0000259" key="3">
    <source>
        <dbReference type="Pfam" id="PF00501"/>
    </source>
</evidence>
<dbReference type="GO" id="GO:0016405">
    <property type="term" value="F:CoA-ligase activity"/>
    <property type="evidence" value="ECO:0007669"/>
    <property type="project" value="TreeGrafter"/>
</dbReference>
<reference evidence="4" key="1">
    <citation type="journal article" date="2023" name="Plant J.">
        <title>The genome of the king protea, Protea cynaroides.</title>
        <authorList>
            <person name="Chang J."/>
            <person name="Duong T.A."/>
            <person name="Schoeman C."/>
            <person name="Ma X."/>
            <person name="Roodt D."/>
            <person name="Barker N."/>
            <person name="Li Z."/>
            <person name="Van de Peer Y."/>
            <person name="Mizrachi E."/>
        </authorList>
    </citation>
    <scope>NUCLEOTIDE SEQUENCE</scope>
    <source>
        <tissue evidence="4">Young leaves</tissue>
    </source>
</reference>
<dbReference type="PANTHER" id="PTHR24096:SF425">
    <property type="entry name" value="4-COUMARATE--COA LIGASE-LIKE 7"/>
    <property type="match status" value="1"/>
</dbReference>
<dbReference type="SUPFAM" id="SSF56801">
    <property type="entry name" value="Acetyl-CoA synthetase-like"/>
    <property type="match status" value="1"/>
</dbReference>
<accession>A0A9Q0QZG9</accession>
<dbReference type="EMBL" id="JAMYWD010000002">
    <property type="protein sequence ID" value="KAJ4977830.1"/>
    <property type="molecule type" value="Genomic_DNA"/>
</dbReference>
<protein>
    <recommendedName>
        <fullName evidence="3">AMP-dependent synthetase/ligase domain-containing protein</fullName>
    </recommendedName>
</protein>
<keyword evidence="5" id="KW-1185">Reference proteome</keyword>
<keyword evidence="2" id="KW-0436">Ligase</keyword>
<dbReference type="PANTHER" id="PTHR24096">
    <property type="entry name" value="LONG-CHAIN-FATTY-ACID--COA LIGASE"/>
    <property type="match status" value="1"/>
</dbReference>
<dbReference type="Gene3D" id="3.40.50.12780">
    <property type="entry name" value="N-terminal domain of ligase-like"/>
    <property type="match status" value="1"/>
</dbReference>
<dbReference type="InterPro" id="IPR020845">
    <property type="entry name" value="AMP-binding_CS"/>
</dbReference>
<evidence type="ECO:0000256" key="2">
    <source>
        <dbReference type="ARBA" id="ARBA00022598"/>
    </source>
</evidence>
<feature type="domain" description="AMP-dependent synthetase/ligase" evidence="3">
    <location>
        <begin position="35"/>
        <end position="395"/>
    </location>
</feature>
<organism evidence="4 5">
    <name type="scientific">Protea cynaroides</name>
    <dbReference type="NCBI Taxonomy" id="273540"/>
    <lineage>
        <taxon>Eukaryota</taxon>
        <taxon>Viridiplantae</taxon>
        <taxon>Streptophyta</taxon>
        <taxon>Embryophyta</taxon>
        <taxon>Tracheophyta</taxon>
        <taxon>Spermatophyta</taxon>
        <taxon>Magnoliopsida</taxon>
        <taxon>Proteales</taxon>
        <taxon>Proteaceae</taxon>
        <taxon>Protea</taxon>
    </lineage>
</organism>
<dbReference type="InterPro" id="IPR000873">
    <property type="entry name" value="AMP-dep_synth/lig_dom"/>
</dbReference>
<dbReference type="Proteomes" id="UP001141806">
    <property type="component" value="Unassembled WGS sequence"/>
</dbReference>
<dbReference type="PROSITE" id="PS00455">
    <property type="entry name" value="AMP_BINDING"/>
    <property type="match status" value="1"/>
</dbReference>
<dbReference type="InterPro" id="IPR042099">
    <property type="entry name" value="ANL_N_sf"/>
</dbReference>
<name>A0A9Q0QZG9_9MAGN</name>
<comment type="caution">
    <text evidence="4">The sequence shown here is derived from an EMBL/GenBank/DDBJ whole genome shotgun (WGS) entry which is preliminary data.</text>
</comment>
<evidence type="ECO:0000313" key="4">
    <source>
        <dbReference type="EMBL" id="KAJ4977830.1"/>
    </source>
</evidence>
<gene>
    <name evidence="4" type="ORF">NE237_008610</name>
</gene>
<evidence type="ECO:0000256" key="1">
    <source>
        <dbReference type="ARBA" id="ARBA00006432"/>
    </source>
</evidence>
<dbReference type="OrthoDB" id="10253869at2759"/>
<comment type="similarity">
    <text evidence="1">Belongs to the ATP-dependent AMP-binding enzyme family.</text>
</comment>
<dbReference type="AlphaFoldDB" id="A0A9Q0QZG9"/>
<proteinExistence type="inferred from homology"/>
<sequence>MEYAGYGNDGIYKSVRPPVVFPKDQNLSMVPFLFRNSSSYSDKLALAEAASGETLTFAQLKTMVIKVAHGLLRLGIKKGDVVLIFAPNSIQYPVCFLGIVAIGAIATTANPVYTTTELSKQVKDSRAKLIITTPLLWNKVKDFGLPAVMLGPHISATGITSFSDLINMVKGPISDFPQVSIKQTDTAALMYSSGTTGTSKGVILTHQNFISAALMMTADQASNGEMHNIFLCFLPMFHIFGLSIISFSQLQAGNMIVSLARFDMEMVLRAVEKYRVTHLFLVPPVMILLTKNSVLKKYDLSSLKRIGSGAAPLSKELMEECSKLLPHVSLAQGYGMTESCGVVTVSSPTSHNCGSTGLLGPGIESKIVNVDTQKFLPPTQLGEIWIRGPNMMQGYVNNPEATKSTIDDQGWLHTGDLGYFDEEGQLFVVDRLKELIKCKGFQVRYYLVIDCLSLHF</sequence>